<evidence type="ECO:0008006" key="3">
    <source>
        <dbReference type="Google" id="ProtNLM"/>
    </source>
</evidence>
<protein>
    <recommendedName>
        <fullName evidence="3">N-acetyltransferase domain-containing protein</fullName>
    </recommendedName>
</protein>
<organism evidence="1 2">
    <name type="scientific">Candidatus Kaiserbacteria bacterium RIFCSPLOWO2_01_FULL_54_13</name>
    <dbReference type="NCBI Taxonomy" id="1798512"/>
    <lineage>
        <taxon>Bacteria</taxon>
        <taxon>Candidatus Kaiseribacteriota</taxon>
    </lineage>
</organism>
<dbReference type="EMBL" id="MFLZ01000030">
    <property type="protein sequence ID" value="OGG79365.1"/>
    <property type="molecule type" value="Genomic_DNA"/>
</dbReference>
<reference evidence="1 2" key="1">
    <citation type="journal article" date="2016" name="Nat. Commun.">
        <title>Thousands of microbial genomes shed light on interconnected biogeochemical processes in an aquifer system.</title>
        <authorList>
            <person name="Anantharaman K."/>
            <person name="Brown C.T."/>
            <person name="Hug L.A."/>
            <person name="Sharon I."/>
            <person name="Castelle C.J."/>
            <person name="Probst A.J."/>
            <person name="Thomas B.C."/>
            <person name="Singh A."/>
            <person name="Wilkins M.J."/>
            <person name="Karaoz U."/>
            <person name="Brodie E.L."/>
            <person name="Williams K.H."/>
            <person name="Hubbard S.S."/>
            <person name="Banfield J.F."/>
        </authorList>
    </citation>
    <scope>NUCLEOTIDE SEQUENCE [LARGE SCALE GENOMIC DNA]</scope>
</reference>
<comment type="caution">
    <text evidence="1">The sequence shown here is derived from an EMBL/GenBank/DDBJ whole genome shotgun (WGS) entry which is preliminary data.</text>
</comment>
<dbReference type="AlphaFoldDB" id="A0A1F6F0H1"/>
<name>A0A1F6F0H1_9BACT</name>
<proteinExistence type="predicted"/>
<dbReference type="Proteomes" id="UP000177372">
    <property type="component" value="Unassembled WGS sequence"/>
</dbReference>
<gene>
    <name evidence="1" type="ORF">A3A39_01985</name>
</gene>
<sequence>MHIDGLVLERPGVVSVAFRLQFAAITAEFAERIPWFQKVGNLAFATNPVYFLHRLLGELDCHVTPYQIITVNPAEEFVGGVLHLSRSPEEFKDSRNTEIAKRLETGGRGYLTCLQVRPPFRGVGSLRVMRAALKSVLKEKGPAWGVISDRNLLRWQMRHFGATLCSPLVNDDGLWIVSFGGGVANDVC</sequence>
<evidence type="ECO:0000313" key="1">
    <source>
        <dbReference type="EMBL" id="OGG79365.1"/>
    </source>
</evidence>
<accession>A0A1F6F0H1</accession>
<evidence type="ECO:0000313" key="2">
    <source>
        <dbReference type="Proteomes" id="UP000177372"/>
    </source>
</evidence>